<dbReference type="RefSeq" id="XP_007865488.1">
    <property type="nucleotide sequence ID" value="XM_007867297.1"/>
</dbReference>
<dbReference type="SUPFAM" id="SSF51735">
    <property type="entry name" value="NAD(P)-binding Rossmann-fold domains"/>
    <property type="match status" value="1"/>
</dbReference>
<dbReference type="Gene3D" id="3.40.50.720">
    <property type="entry name" value="NAD(P)-binding Rossmann-like Domain"/>
    <property type="match status" value="1"/>
</dbReference>
<dbReference type="PANTHER" id="PTHR43669">
    <property type="entry name" value="5-KETO-D-GLUCONATE 5-REDUCTASE"/>
    <property type="match status" value="1"/>
</dbReference>
<dbReference type="PANTHER" id="PTHR43669:SF4">
    <property type="entry name" value="SHORT-CHAIN DEHYDROGENASE"/>
    <property type="match status" value="1"/>
</dbReference>
<gene>
    <name evidence="3" type="ORF">GLOTRDRAFT_21723</name>
</gene>
<comment type="similarity">
    <text evidence="1">Belongs to the short-chain dehydrogenases/reductases (SDR) family.</text>
</comment>
<proteinExistence type="inferred from homology"/>
<dbReference type="OrthoDB" id="5336600at2759"/>
<dbReference type="KEGG" id="gtr:GLOTRDRAFT_21723"/>
<dbReference type="GeneID" id="19305052"/>
<protein>
    <recommendedName>
        <fullName evidence="5">NAD P-binding protein</fullName>
    </recommendedName>
</protein>
<evidence type="ECO:0000256" key="1">
    <source>
        <dbReference type="ARBA" id="ARBA00006484"/>
    </source>
</evidence>
<organism evidence="3 4">
    <name type="scientific">Gloeophyllum trabeum (strain ATCC 11539 / FP-39264 / Madison 617)</name>
    <name type="common">Brown rot fungus</name>
    <dbReference type="NCBI Taxonomy" id="670483"/>
    <lineage>
        <taxon>Eukaryota</taxon>
        <taxon>Fungi</taxon>
        <taxon>Dikarya</taxon>
        <taxon>Basidiomycota</taxon>
        <taxon>Agaricomycotina</taxon>
        <taxon>Agaricomycetes</taxon>
        <taxon>Gloeophyllales</taxon>
        <taxon>Gloeophyllaceae</taxon>
        <taxon>Gloeophyllum</taxon>
    </lineage>
</organism>
<dbReference type="HOGENOM" id="CLU_103010_0_0_1"/>
<dbReference type="OMA" id="AHATAYW"/>
<dbReference type="Pfam" id="PF00106">
    <property type="entry name" value="adh_short"/>
    <property type="match status" value="1"/>
</dbReference>
<evidence type="ECO:0000313" key="3">
    <source>
        <dbReference type="EMBL" id="EPQ55643.1"/>
    </source>
</evidence>
<sequence length="227" mass="24080">APVAFILGASPGVGYSVAHALKAHGYKVALGSRHPHPSPDDSEDPDKDFLRVAVDVGDPASVKAAFEHVRREMGVPSVVVHNVSTNPSAPNPADPLSLPYTDFAAGVATGAGVLAAAQHALAGFRSLKQSDPDAAHHAPKVFITTGNIMPFRPAIPLFATLAAQKKVSAHVMELCAGAYASEGFRFYFASQVNDKGGFPGDEFNPRAHAVAYWDIISLQKQGRWDYR</sequence>
<evidence type="ECO:0008006" key="5">
    <source>
        <dbReference type="Google" id="ProtNLM"/>
    </source>
</evidence>
<keyword evidence="4" id="KW-1185">Reference proteome</keyword>
<name>S7Q873_GLOTA</name>
<evidence type="ECO:0000313" key="4">
    <source>
        <dbReference type="Proteomes" id="UP000030669"/>
    </source>
</evidence>
<evidence type="ECO:0000256" key="2">
    <source>
        <dbReference type="ARBA" id="ARBA00023002"/>
    </source>
</evidence>
<reference evidence="3 4" key="1">
    <citation type="journal article" date="2012" name="Science">
        <title>The Paleozoic origin of enzymatic lignin decomposition reconstructed from 31 fungal genomes.</title>
        <authorList>
            <person name="Floudas D."/>
            <person name="Binder M."/>
            <person name="Riley R."/>
            <person name="Barry K."/>
            <person name="Blanchette R.A."/>
            <person name="Henrissat B."/>
            <person name="Martinez A.T."/>
            <person name="Otillar R."/>
            <person name="Spatafora J.W."/>
            <person name="Yadav J.S."/>
            <person name="Aerts A."/>
            <person name="Benoit I."/>
            <person name="Boyd A."/>
            <person name="Carlson A."/>
            <person name="Copeland A."/>
            <person name="Coutinho P.M."/>
            <person name="de Vries R.P."/>
            <person name="Ferreira P."/>
            <person name="Findley K."/>
            <person name="Foster B."/>
            <person name="Gaskell J."/>
            <person name="Glotzer D."/>
            <person name="Gorecki P."/>
            <person name="Heitman J."/>
            <person name="Hesse C."/>
            <person name="Hori C."/>
            <person name="Igarashi K."/>
            <person name="Jurgens J.A."/>
            <person name="Kallen N."/>
            <person name="Kersten P."/>
            <person name="Kohler A."/>
            <person name="Kuees U."/>
            <person name="Kumar T.K.A."/>
            <person name="Kuo A."/>
            <person name="LaButti K."/>
            <person name="Larrondo L.F."/>
            <person name="Lindquist E."/>
            <person name="Ling A."/>
            <person name="Lombard V."/>
            <person name="Lucas S."/>
            <person name="Lundell T."/>
            <person name="Martin R."/>
            <person name="McLaughlin D.J."/>
            <person name="Morgenstern I."/>
            <person name="Morin E."/>
            <person name="Murat C."/>
            <person name="Nagy L.G."/>
            <person name="Nolan M."/>
            <person name="Ohm R.A."/>
            <person name="Patyshakuliyeva A."/>
            <person name="Rokas A."/>
            <person name="Ruiz-Duenas F.J."/>
            <person name="Sabat G."/>
            <person name="Salamov A."/>
            <person name="Samejima M."/>
            <person name="Schmutz J."/>
            <person name="Slot J.C."/>
            <person name="St John F."/>
            <person name="Stenlid J."/>
            <person name="Sun H."/>
            <person name="Sun S."/>
            <person name="Syed K."/>
            <person name="Tsang A."/>
            <person name="Wiebenga A."/>
            <person name="Young D."/>
            <person name="Pisabarro A."/>
            <person name="Eastwood D.C."/>
            <person name="Martin F."/>
            <person name="Cullen D."/>
            <person name="Grigoriev I.V."/>
            <person name="Hibbett D.S."/>
        </authorList>
    </citation>
    <scope>NUCLEOTIDE SEQUENCE [LARGE SCALE GENOMIC DNA]</scope>
    <source>
        <strain evidence="3 4">ATCC 11539</strain>
    </source>
</reference>
<keyword evidence="2" id="KW-0560">Oxidoreductase</keyword>
<dbReference type="InterPro" id="IPR002347">
    <property type="entry name" value="SDR_fam"/>
</dbReference>
<feature type="non-terminal residue" evidence="3">
    <location>
        <position position="227"/>
    </location>
</feature>
<feature type="non-terminal residue" evidence="3">
    <location>
        <position position="1"/>
    </location>
</feature>
<dbReference type="AlphaFoldDB" id="S7Q873"/>
<dbReference type="eggNOG" id="ENOG502S3K9">
    <property type="taxonomic scope" value="Eukaryota"/>
</dbReference>
<dbReference type="InterPro" id="IPR036291">
    <property type="entry name" value="NAD(P)-bd_dom_sf"/>
</dbReference>
<dbReference type="GO" id="GO:0016491">
    <property type="term" value="F:oxidoreductase activity"/>
    <property type="evidence" value="ECO:0007669"/>
    <property type="project" value="UniProtKB-KW"/>
</dbReference>
<dbReference type="EMBL" id="KB469301">
    <property type="protein sequence ID" value="EPQ55643.1"/>
    <property type="molecule type" value="Genomic_DNA"/>
</dbReference>
<accession>S7Q873</accession>
<dbReference type="Proteomes" id="UP000030669">
    <property type="component" value="Unassembled WGS sequence"/>
</dbReference>